<reference evidence="1" key="1">
    <citation type="submission" date="2023-10" db="EMBL/GenBank/DDBJ databases">
        <title>Genome assembly of Pristionchus species.</title>
        <authorList>
            <person name="Yoshida K."/>
            <person name="Sommer R.J."/>
        </authorList>
    </citation>
    <scope>NUCLEOTIDE SEQUENCE</scope>
    <source>
        <strain evidence="1">RS0144</strain>
    </source>
</reference>
<dbReference type="Proteomes" id="UP001432027">
    <property type="component" value="Unassembled WGS sequence"/>
</dbReference>
<keyword evidence="2" id="KW-1185">Reference proteome</keyword>
<evidence type="ECO:0000313" key="1">
    <source>
        <dbReference type="EMBL" id="GMS83330.1"/>
    </source>
</evidence>
<gene>
    <name evidence="1" type="ORF">PENTCL1PPCAC_5505</name>
</gene>
<comment type="caution">
    <text evidence="1">The sequence shown here is derived from an EMBL/GenBank/DDBJ whole genome shotgun (WGS) entry which is preliminary data.</text>
</comment>
<sequence length="84" mass="8998">DADNSVVTCASPRSLRNDITTAADDNVSRISSLTCSAATNFFWVGEGACWAPYRSLADLDRKDGYRSTGCATTGDEAWSQINCP</sequence>
<dbReference type="EMBL" id="BTSX01000002">
    <property type="protein sequence ID" value="GMS83330.1"/>
    <property type="molecule type" value="Genomic_DNA"/>
</dbReference>
<protein>
    <submittedName>
        <fullName evidence="1">Uncharacterized protein</fullName>
    </submittedName>
</protein>
<accession>A0AAV5SK73</accession>
<dbReference type="AlphaFoldDB" id="A0AAV5SK73"/>
<name>A0AAV5SK73_9BILA</name>
<proteinExistence type="predicted"/>
<evidence type="ECO:0000313" key="2">
    <source>
        <dbReference type="Proteomes" id="UP001432027"/>
    </source>
</evidence>
<organism evidence="1 2">
    <name type="scientific">Pristionchus entomophagus</name>
    <dbReference type="NCBI Taxonomy" id="358040"/>
    <lineage>
        <taxon>Eukaryota</taxon>
        <taxon>Metazoa</taxon>
        <taxon>Ecdysozoa</taxon>
        <taxon>Nematoda</taxon>
        <taxon>Chromadorea</taxon>
        <taxon>Rhabditida</taxon>
        <taxon>Rhabditina</taxon>
        <taxon>Diplogasteromorpha</taxon>
        <taxon>Diplogasteroidea</taxon>
        <taxon>Neodiplogasteridae</taxon>
        <taxon>Pristionchus</taxon>
    </lineage>
</organism>
<feature type="non-terminal residue" evidence="1">
    <location>
        <position position="1"/>
    </location>
</feature>